<evidence type="ECO:0000313" key="3">
    <source>
        <dbReference type="Proteomes" id="UP001358417"/>
    </source>
</evidence>
<evidence type="ECO:0000313" key="2">
    <source>
        <dbReference type="EMBL" id="KAK5045215.1"/>
    </source>
</evidence>
<dbReference type="RefSeq" id="XP_064700851.1">
    <property type="nucleotide sequence ID" value="XM_064853088.1"/>
</dbReference>
<dbReference type="Proteomes" id="UP001358417">
    <property type="component" value="Unassembled WGS sequence"/>
</dbReference>
<organism evidence="2 3">
    <name type="scientific">Exophiala bonariae</name>
    <dbReference type="NCBI Taxonomy" id="1690606"/>
    <lineage>
        <taxon>Eukaryota</taxon>
        <taxon>Fungi</taxon>
        <taxon>Dikarya</taxon>
        <taxon>Ascomycota</taxon>
        <taxon>Pezizomycotina</taxon>
        <taxon>Eurotiomycetes</taxon>
        <taxon>Chaetothyriomycetidae</taxon>
        <taxon>Chaetothyriales</taxon>
        <taxon>Herpotrichiellaceae</taxon>
        <taxon>Exophiala</taxon>
    </lineage>
</organism>
<dbReference type="EMBL" id="JAVRRD010000039">
    <property type="protein sequence ID" value="KAK5045215.1"/>
    <property type="molecule type" value="Genomic_DNA"/>
</dbReference>
<dbReference type="GeneID" id="89977707"/>
<comment type="caution">
    <text evidence="2">The sequence shown here is derived from an EMBL/GenBank/DDBJ whole genome shotgun (WGS) entry which is preliminary data.</text>
</comment>
<reference evidence="2 3" key="1">
    <citation type="submission" date="2023-08" db="EMBL/GenBank/DDBJ databases">
        <title>Black Yeasts Isolated from many extreme environments.</title>
        <authorList>
            <person name="Coleine C."/>
            <person name="Stajich J.E."/>
            <person name="Selbmann L."/>
        </authorList>
    </citation>
    <scope>NUCLEOTIDE SEQUENCE [LARGE SCALE GENOMIC DNA]</scope>
    <source>
        <strain evidence="2 3">CCFEE 5792</strain>
    </source>
</reference>
<protein>
    <submittedName>
        <fullName evidence="2">Uncharacterized protein</fullName>
    </submittedName>
</protein>
<proteinExistence type="predicted"/>
<evidence type="ECO:0000256" key="1">
    <source>
        <dbReference type="SAM" id="MobiDB-lite"/>
    </source>
</evidence>
<keyword evidence="3" id="KW-1185">Reference proteome</keyword>
<feature type="region of interest" description="Disordered" evidence="1">
    <location>
        <begin position="297"/>
        <end position="327"/>
    </location>
</feature>
<name>A0AAV9MXA8_9EURO</name>
<dbReference type="AlphaFoldDB" id="A0AAV9MXA8"/>
<accession>A0AAV9MXA8</accession>
<sequence length="327" mass="38007">MANIMSTRPIELFMEYLHGPATKAPDLRLQRCIGFEKWDFTPSFGYYPRTEHYVKKMIFFIYQENHNMRPQTLTPIQVIPYRLSRKILWLALHGAPSRSIAWAMRNDFEEPLERGRFLWRTSLEQQLEITETFVRVSIGGMAGRSHYVSREFYVKMATDKHEGKNLDYWKFNPGCLYDAIEHALLDEGQEICSARPKCHTTHGEATDAVDDEERWLLWRSIEGPTPRSSHRIPKKMRDFMFNRARSEKMKHCVEELLGYGDGELNCDKEVGLIHRMMDKIMSTKSINWELPGPRPFSPYVGTGKNPGKKSGKKSGNTLEEALEAVKL</sequence>
<gene>
    <name evidence="2" type="ORF">LTR84_009548</name>
</gene>